<feature type="compositionally biased region" description="Gly residues" evidence="1">
    <location>
        <begin position="65"/>
        <end position="85"/>
    </location>
</feature>
<gene>
    <name evidence="2" type="ORF">PPSIR1_17910</name>
</gene>
<protein>
    <submittedName>
        <fullName evidence="2">Uncharacterized protein</fullName>
    </submittedName>
</protein>
<evidence type="ECO:0000313" key="3">
    <source>
        <dbReference type="Proteomes" id="UP000005801"/>
    </source>
</evidence>
<evidence type="ECO:0000313" key="2">
    <source>
        <dbReference type="EMBL" id="EDM74183.1"/>
    </source>
</evidence>
<keyword evidence="3" id="KW-1185">Reference proteome</keyword>
<feature type="region of interest" description="Disordered" evidence="1">
    <location>
        <begin position="59"/>
        <end position="85"/>
    </location>
</feature>
<reference evidence="2 3" key="1">
    <citation type="submission" date="2007-06" db="EMBL/GenBank/DDBJ databases">
        <authorList>
            <person name="Shimkets L."/>
            <person name="Ferriera S."/>
            <person name="Johnson J."/>
            <person name="Kravitz S."/>
            <person name="Beeson K."/>
            <person name="Sutton G."/>
            <person name="Rogers Y.-H."/>
            <person name="Friedman R."/>
            <person name="Frazier M."/>
            <person name="Venter J.C."/>
        </authorList>
    </citation>
    <scope>NUCLEOTIDE SEQUENCE [LARGE SCALE GENOMIC DNA]</scope>
    <source>
        <strain evidence="2 3">SIR-1</strain>
    </source>
</reference>
<feature type="non-terminal residue" evidence="2">
    <location>
        <position position="1"/>
    </location>
</feature>
<comment type="caution">
    <text evidence="2">The sequence shown here is derived from an EMBL/GenBank/DDBJ whole genome shotgun (WGS) entry which is preliminary data.</text>
</comment>
<sequence length="85" mass="8898">RYRKHLGMIILPPIDPKVVGVAEACRQLEAVIRETYEARRDEFGGDAKDGNTVLRELSFVPSGAQGEGAPEGDGGDGGATSGEVG</sequence>
<evidence type="ECO:0000256" key="1">
    <source>
        <dbReference type="SAM" id="MobiDB-lite"/>
    </source>
</evidence>
<proteinExistence type="predicted"/>
<name>A6GIY6_9BACT</name>
<dbReference type="Proteomes" id="UP000005801">
    <property type="component" value="Unassembled WGS sequence"/>
</dbReference>
<accession>A6GIY6</accession>
<dbReference type="RefSeq" id="WP_006976672.1">
    <property type="nucleotide sequence ID" value="NZ_ABCS01000145.1"/>
</dbReference>
<dbReference type="EMBL" id="ABCS01000145">
    <property type="protein sequence ID" value="EDM74183.1"/>
    <property type="molecule type" value="Genomic_DNA"/>
</dbReference>
<organism evidence="2 3">
    <name type="scientific">Plesiocystis pacifica SIR-1</name>
    <dbReference type="NCBI Taxonomy" id="391625"/>
    <lineage>
        <taxon>Bacteria</taxon>
        <taxon>Pseudomonadati</taxon>
        <taxon>Myxococcota</taxon>
        <taxon>Polyangia</taxon>
        <taxon>Nannocystales</taxon>
        <taxon>Nannocystaceae</taxon>
        <taxon>Plesiocystis</taxon>
    </lineage>
</organism>
<dbReference type="AlphaFoldDB" id="A6GIY6"/>